<protein>
    <submittedName>
        <fullName evidence="2">Uncharacterized protein</fullName>
    </submittedName>
</protein>
<keyword evidence="1" id="KW-0812">Transmembrane</keyword>
<sequence length="70" mass="7142">MGRYGALDYPRLAKAGFALGVTMFVGGALGATLIEGPSLAHTLLIDAEALGILLGLFAPLVFGVVLPLTE</sequence>
<gene>
    <name evidence="2" type="ORF">ACFSBT_08340</name>
</gene>
<evidence type="ECO:0000256" key="1">
    <source>
        <dbReference type="SAM" id="Phobius"/>
    </source>
</evidence>
<comment type="caution">
    <text evidence="2">The sequence shown here is derived from an EMBL/GenBank/DDBJ whole genome shotgun (WGS) entry which is preliminary data.</text>
</comment>
<keyword evidence="1" id="KW-1133">Transmembrane helix</keyword>
<evidence type="ECO:0000313" key="2">
    <source>
        <dbReference type="EMBL" id="MFD1513284.1"/>
    </source>
</evidence>
<feature type="transmembrane region" description="Helical" evidence="1">
    <location>
        <begin position="49"/>
        <end position="68"/>
    </location>
</feature>
<dbReference type="Proteomes" id="UP001597187">
    <property type="component" value="Unassembled WGS sequence"/>
</dbReference>
<dbReference type="EMBL" id="JBHUDC010000003">
    <property type="protein sequence ID" value="MFD1513284.1"/>
    <property type="molecule type" value="Genomic_DNA"/>
</dbReference>
<dbReference type="Pfam" id="PF25259">
    <property type="entry name" value="DUF7860"/>
    <property type="match status" value="1"/>
</dbReference>
<feature type="transmembrane region" description="Helical" evidence="1">
    <location>
        <begin position="12"/>
        <end position="34"/>
    </location>
</feature>
<dbReference type="RefSeq" id="WP_250873237.1">
    <property type="nucleotide sequence ID" value="NZ_JALXFV010000003.1"/>
</dbReference>
<accession>A0ABD6AWQ4</accession>
<name>A0ABD6AWQ4_9EURY</name>
<proteinExistence type="predicted"/>
<keyword evidence="3" id="KW-1185">Reference proteome</keyword>
<keyword evidence="1" id="KW-0472">Membrane</keyword>
<organism evidence="2 3">
    <name type="scientific">Halomarina rubra</name>
    <dbReference type="NCBI Taxonomy" id="2071873"/>
    <lineage>
        <taxon>Archaea</taxon>
        <taxon>Methanobacteriati</taxon>
        <taxon>Methanobacteriota</taxon>
        <taxon>Stenosarchaea group</taxon>
        <taxon>Halobacteria</taxon>
        <taxon>Halobacteriales</taxon>
        <taxon>Natronomonadaceae</taxon>
        <taxon>Halomarina</taxon>
    </lineage>
</organism>
<dbReference type="InterPro" id="IPR057182">
    <property type="entry name" value="DUF7860"/>
</dbReference>
<reference evidence="2 3" key="1">
    <citation type="journal article" date="2019" name="Int. J. Syst. Evol. Microbiol.">
        <title>The Global Catalogue of Microorganisms (GCM) 10K type strain sequencing project: providing services to taxonomists for standard genome sequencing and annotation.</title>
        <authorList>
            <consortium name="The Broad Institute Genomics Platform"/>
            <consortium name="The Broad Institute Genome Sequencing Center for Infectious Disease"/>
            <person name="Wu L."/>
            <person name="Ma J."/>
        </authorList>
    </citation>
    <scope>NUCLEOTIDE SEQUENCE [LARGE SCALE GENOMIC DNA]</scope>
    <source>
        <strain evidence="2 3">CGMCC 1.12563</strain>
    </source>
</reference>
<dbReference type="AlphaFoldDB" id="A0ABD6AWQ4"/>
<evidence type="ECO:0000313" key="3">
    <source>
        <dbReference type="Proteomes" id="UP001597187"/>
    </source>
</evidence>